<feature type="repeat" description="WD" evidence="7">
    <location>
        <begin position="461"/>
        <end position="494"/>
    </location>
</feature>
<dbReference type="InterPro" id="IPR001680">
    <property type="entry name" value="WD40_rpt"/>
</dbReference>
<dbReference type="PANTHER" id="PTHR19918">
    <property type="entry name" value="CELL DIVISION CYCLE 20 CDC20 FIZZY -RELATED"/>
    <property type="match status" value="1"/>
</dbReference>
<dbReference type="InterPro" id="IPR015943">
    <property type="entry name" value="WD40/YVTN_repeat-like_dom_sf"/>
</dbReference>
<proteinExistence type="inferred from homology"/>
<dbReference type="InterPro" id="IPR056150">
    <property type="entry name" value="WD40_CDC20-Fz"/>
</dbReference>
<evidence type="ECO:0000259" key="9">
    <source>
        <dbReference type="Pfam" id="PF24807"/>
    </source>
</evidence>
<dbReference type="PROSITE" id="PS50294">
    <property type="entry name" value="WD_REPEATS_REGION"/>
    <property type="match status" value="2"/>
</dbReference>
<dbReference type="Pfam" id="PF24807">
    <property type="entry name" value="WD40_CDC20-Fz"/>
    <property type="match status" value="1"/>
</dbReference>
<feature type="repeat" description="WD" evidence="7">
    <location>
        <begin position="328"/>
        <end position="369"/>
    </location>
</feature>
<evidence type="ECO:0000256" key="5">
    <source>
        <dbReference type="ARBA" id="ARBA00022776"/>
    </source>
</evidence>
<dbReference type="InterPro" id="IPR033010">
    <property type="entry name" value="Cdc20/Fizzy"/>
</dbReference>
<dbReference type="PANTHER" id="PTHR19918:SF8">
    <property type="entry name" value="FI02843P"/>
    <property type="match status" value="1"/>
</dbReference>
<dbReference type="InterPro" id="IPR036322">
    <property type="entry name" value="WD40_repeat_dom_sf"/>
</dbReference>
<name>A0A7S0QPD1_9CRYP</name>
<dbReference type="Gene3D" id="2.130.10.10">
    <property type="entry name" value="YVTN repeat-like/Quinoprotein amine dehydrogenase"/>
    <property type="match status" value="1"/>
</dbReference>
<feature type="region of interest" description="Disordered" evidence="8">
    <location>
        <begin position="48"/>
        <end position="77"/>
    </location>
</feature>
<accession>A0A7S0QPD1</accession>
<keyword evidence="2 7" id="KW-0853">WD repeat</keyword>
<keyword evidence="5" id="KW-0498">Mitosis</keyword>
<gene>
    <name evidence="10" type="ORF">CCUR1050_LOCUS19687</name>
</gene>
<dbReference type="PROSITE" id="PS50082">
    <property type="entry name" value="WD_REPEATS_2"/>
    <property type="match status" value="2"/>
</dbReference>
<dbReference type="SUPFAM" id="SSF50978">
    <property type="entry name" value="WD40 repeat-like"/>
    <property type="match status" value="1"/>
</dbReference>
<dbReference type="GO" id="GO:0051301">
    <property type="term" value="P:cell division"/>
    <property type="evidence" value="ECO:0007669"/>
    <property type="project" value="UniProtKB-KW"/>
</dbReference>
<protein>
    <recommendedName>
        <fullName evidence="9">CDC20/Fizzy WD40 domain-containing protein</fullName>
    </recommendedName>
</protein>
<evidence type="ECO:0000256" key="7">
    <source>
        <dbReference type="PROSITE-ProRule" id="PRU00221"/>
    </source>
</evidence>
<evidence type="ECO:0000256" key="2">
    <source>
        <dbReference type="ARBA" id="ARBA00022574"/>
    </source>
</evidence>
<evidence type="ECO:0000256" key="8">
    <source>
        <dbReference type="SAM" id="MobiDB-lite"/>
    </source>
</evidence>
<dbReference type="GO" id="GO:1905786">
    <property type="term" value="P:positive regulation of anaphase-promoting complex-dependent catabolic process"/>
    <property type="evidence" value="ECO:0007669"/>
    <property type="project" value="TreeGrafter"/>
</dbReference>
<keyword evidence="3" id="KW-0132">Cell division</keyword>
<reference evidence="10" key="1">
    <citation type="submission" date="2021-01" db="EMBL/GenBank/DDBJ databases">
        <authorList>
            <person name="Corre E."/>
            <person name="Pelletier E."/>
            <person name="Niang G."/>
            <person name="Scheremetjew M."/>
            <person name="Finn R."/>
            <person name="Kale V."/>
            <person name="Holt S."/>
            <person name="Cochrane G."/>
            <person name="Meng A."/>
            <person name="Brown T."/>
            <person name="Cohen L."/>
        </authorList>
    </citation>
    <scope>NUCLEOTIDE SEQUENCE</scope>
    <source>
        <strain evidence="10">CCAP979/52</strain>
    </source>
</reference>
<feature type="domain" description="CDC20/Fizzy WD40" evidence="9">
    <location>
        <begin position="179"/>
        <end position="492"/>
    </location>
</feature>
<feature type="region of interest" description="Disordered" evidence="8">
    <location>
        <begin position="128"/>
        <end position="168"/>
    </location>
</feature>
<evidence type="ECO:0000256" key="4">
    <source>
        <dbReference type="ARBA" id="ARBA00022737"/>
    </source>
</evidence>
<evidence type="ECO:0000313" key="10">
    <source>
        <dbReference type="EMBL" id="CAD8642003.1"/>
    </source>
</evidence>
<dbReference type="GO" id="GO:0031145">
    <property type="term" value="P:anaphase-promoting complex-dependent catabolic process"/>
    <property type="evidence" value="ECO:0007669"/>
    <property type="project" value="TreeGrafter"/>
</dbReference>
<dbReference type="GO" id="GO:1990757">
    <property type="term" value="F:ubiquitin ligase activator activity"/>
    <property type="evidence" value="ECO:0007669"/>
    <property type="project" value="TreeGrafter"/>
</dbReference>
<feature type="compositionally biased region" description="Basic and acidic residues" evidence="8">
    <location>
        <begin position="68"/>
        <end position="77"/>
    </location>
</feature>
<dbReference type="AlphaFoldDB" id="A0A7S0QPD1"/>
<organism evidence="10">
    <name type="scientific">Cryptomonas curvata</name>
    <dbReference type="NCBI Taxonomy" id="233186"/>
    <lineage>
        <taxon>Eukaryota</taxon>
        <taxon>Cryptophyceae</taxon>
        <taxon>Cryptomonadales</taxon>
        <taxon>Cryptomonadaceae</taxon>
        <taxon>Cryptomonas</taxon>
    </lineage>
</organism>
<keyword evidence="4" id="KW-0677">Repeat</keyword>
<comment type="similarity">
    <text evidence="1">Belongs to the WD repeat CDC20/Fizzy family.</text>
</comment>
<feature type="compositionally biased region" description="Polar residues" evidence="8">
    <location>
        <begin position="48"/>
        <end position="57"/>
    </location>
</feature>
<dbReference type="GO" id="GO:0010997">
    <property type="term" value="F:anaphase-promoting complex binding"/>
    <property type="evidence" value="ECO:0007669"/>
    <property type="project" value="InterPro"/>
</dbReference>
<dbReference type="SMART" id="SM00320">
    <property type="entry name" value="WD40"/>
    <property type="match status" value="6"/>
</dbReference>
<evidence type="ECO:0000256" key="1">
    <source>
        <dbReference type="ARBA" id="ARBA00006445"/>
    </source>
</evidence>
<dbReference type="EMBL" id="HBEZ01035815">
    <property type="protein sequence ID" value="CAD8642003.1"/>
    <property type="molecule type" value="Transcribed_RNA"/>
</dbReference>
<sequence length="521" mass="56820">MEHRPAMASHTPLYSGGKAGILASTWFDGPQLGSTQITDVSSLWNTSWSPSGQSSTLPLRKTTSRTQSSKDRFIPRRVDLDSNMSNYLLDAASDEQQDAESTPSKQDYMNTLKEGVLQATDDTKILPFRGSERAKSRHSSSAMEVLQGGSCASGASGSPGGQKRRKTTRFIPKSPDKILDAPDLVDDYYLNLLDWSKANILAVALRHCVFLWNAGTGATQKLLELPQTDGAQTNIVTSLAWGDQPGCHTLAVGTHNAEIQLWDVGAARQVGGFSGHRDRWLAAAAGMRGREPPRVSSLSWAGPTLSSGSRDSWIHHHDARQARTSAEVRGHTQEVCGLKWSPQGTQLASGGNDNLLNIWEARRNTARYTITRHQAAVKALAWCPFQQNLLASGGGTADRRICLWNTGNGQCLNEVDTKSQVCAVQWSIHDREFVSSHGFTHNQLILWRYAGGGRVHKIVELTGHQARVLHMAQSPDGTTIVSAAADETLRFWRILGSPTRSAAKLKMEHSTRGLLGASCIR</sequence>
<dbReference type="GO" id="GO:0005680">
    <property type="term" value="C:anaphase-promoting complex"/>
    <property type="evidence" value="ECO:0007669"/>
    <property type="project" value="TreeGrafter"/>
</dbReference>
<evidence type="ECO:0000256" key="6">
    <source>
        <dbReference type="ARBA" id="ARBA00023306"/>
    </source>
</evidence>
<keyword evidence="6" id="KW-0131">Cell cycle</keyword>
<evidence type="ECO:0000256" key="3">
    <source>
        <dbReference type="ARBA" id="ARBA00022618"/>
    </source>
</evidence>